<dbReference type="Proteomes" id="UP000002194">
    <property type="component" value="Chromosome"/>
</dbReference>
<reference evidence="1 2" key="1">
    <citation type="journal article" date="2004" name="Nat. Biotechnol.">
        <title>The genome sequence of the anaerobic, sulfate-reducing bacterium Desulfovibrio vulgaris Hildenborough.</title>
        <authorList>
            <person name="Heidelberg J.F."/>
            <person name="Seshadri R."/>
            <person name="Haveman S.A."/>
            <person name="Hemme C.L."/>
            <person name="Paulsen I.T."/>
            <person name="Kolonay J.F."/>
            <person name="Eisen J.A."/>
            <person name="Ward N."/>
            <person name="Methe B."/>
            <person name="Brinkac L.M."/>
            <person name="Daugherty S.C."/>
            <person name="Deboy R.T."/>
            <person name="Dodson R.J."/>
            <person name="Durkin A.S."/>
            <person name="Madupu R."/>
            <person name="Nelson W.C."/>
            <person name="Sullivan S.A."/>
            <person name="Fouts D."/>
            <person name="Haft D.H."/>
            <person name="Selengut J."/>
            <person name="Peterson J.D."/>
            <person name="Davidsen T.M."/>
            <person name="Zafar N."/>
            <person name="Zhou L."/>
            <person name="Radune D."/>
            <person name="Dimitrov G."/>
            <person name="Hance M."/>
            <person name="Tran K."/>
            <person name="Khouri H."/>
            <person name="Gill J."/>
            <person name="Utterback T.R."/>
            <person name="Feldblyum T.V."/>
            <person name="Wall J.D."/>
            <person name="Voordouw G."/>
            <person name="Fraser C.M."/>
        </authorList>
    </citation>
    <scope>NUCLEOTIDE SEQUENCE [LARGE SCALE GENOMIC DNA]</scope>
    <source>
        <strain evidence="2">ATCC 29579 / DSM 644 / NCIMB 8303 / VKM B-1760 / Hildenborough</strain>
    </source>
</reference>
<dbReference type="PaxDb" id="882-DVU_1582"/>
<dbReference type="AlphaFoldDB" id="Q72BQ2"/>
<dbReference type="PATRIC" id="fig|882.5.peg.1458"/>
<dbReference type="EMBL" id="AE017285">
    <property type="protein sequence ID" value="AAS96060.1"/>
    <property type="molecule type" value="Genomic_DNA"/>
</dbReference>
<dbReference type="RefSeq" id="WP_010938873.1">
    <property type="nucleotide sequence ID" value="NC_002937.3"/>
</dbReference>
<accession>Q72BQ2</accession>
<evidence type="ECO:0000313" key="1">
    <source>
        <dbReference type="EMBL" id="AAS96060.1"/>
    </source>
</evidence>
<evidence type="ECO:0000313" key="2">
    <source>
        <dbReference type="Proteomes" id="UP000002194"/>
    </source>
</evidence>
<gene>
    <name evidence="1" type="ordered locus">DVU_1582</name>
</gene>
<organism evidence="1 2">
    <name type="scientific">Nitratidesulfovibrio vulgaris (strain ATCC 29579 / DSM 644 / CCUG 34227 / NCIMB 8303 / VKM B-1760 / Hildenborough)</name>
    <name type="common">Desulfovibrio vulgaris</name>
    <dbReference type="NCBI Taxonomy" id="882"/>
    <lineage>
        <taxon>Bacteria</taxon>
        <taxon>Pseudomonadati</taxon>
        <taxon>Thermodesulfobacteriota</taxon>
        <taxon>Desulfovibrionia</taxon>
        <taxon>Desulfovibrionales</taxon>
        <taxon>Desulfovibrionaceae</taxon>
        <taxon>Nitratidesulfovibrio</taxon>
    </lineage>
</organism>
<dbReference type="HOGENOM" id="CLU_083263_0_0_7"/>
<evidence type="ECO:0008006" key="3">
    <source>
        <dbReference type="Google" id="ProtNLM"/>
    </source>
</evidence>
<proteinExistence type="predicted"/>
<keyword evidence="2" id="KW-1185">Reference proteome</keyword>
<dbReference type="STRING" id="882.DVU_1582"/>
<dbReference type="eggNOG" id="ENOG5032ZKK">
    <property type="taxonomic scope" value="Bacteria"/>
</dbReference>
<name>Q72BQ2_NITV2</name>
<dbReference type="EnsemblBacteria" id="AAS96060">
    <property type="protein sequence ID" value="AAS96060"/>
    <property type="gene ID" value="DVU_1582"/>
</dbReference>
<dbReference type="OrthoDB" id="5470164at2"/>
<sequence length="279" mass="29795">MIHTSSANRIRPALMMLWAVVCVALAGGCASKAPRGALAPADTAATVWNAYKAYSAATERDTGPFRLETSLRYNAGDDGHRVIALIWGNGKAPLRLDIMAGIGATVAKIRETDDTFLAYSPNEQKAYHHYGDGKALFSFGVPVPFSVSDLTAMLDGRFGSVFGLRSAGEATLVPGMGIAYTLEGKRPGGSLVISEAGLPVRWTDGTADGWNLDVSYAEDADATATPMPRKLVFQHGKGYNAIILVKERVRLDTPFSPEQLGLELPEGTTLLPLRSLGRK</sequence>
<protein>
    <recommendedName>
        <fullName evidence="3">Lipoprotein</fullName>
    </recommendedName>
</protein>
<dbReference type="KEGG" id="dvu:DVU_1582"/>